<accession>A0A9P7BG85</accession>
<proteinExistence type="predicted"/>
<gene>
    <name evidence="1" type="ORF">C6P40_001532</name>
</gene>
<keyword evidence="2" id="KW-1185">Reference proteome</keyword>
<reference evidence="1" key="1">
    <citation type="submission" date="2020-11" db="EMBL/GenBank/DDBJ databases">
        <title>Kefir isolates.</title>
        <authorList>
            <person name="Marcisauskas S."/>
            <person name="Kim Y."/>
            <person name="Blasche S."/>
        </authorList>
    </citation>
    <scope>NUCLEOTIDE SEQUENCE</scope>
    <source>
        <strain evidence="1">Olga-1</strain>
    </source>
</reference>
<protein>
    <submittedName>
        <fullName evidence="1">Uncharacterized protein</fullName>
    </submittedName>
</protein>
<name>A0A9P7BG85_9ASCO</name>
<evidence type="ECO:0000313" key="1">
    <source>
        <dbReference type="EMBL" id="KAG0687993.1"/>
    </source>
</evidence>
<comment type="caution">
    <text evidence="1">The sequence shown here is derived from an EMBL/GenBank/DDBJ whole genome shotgun (WGS) entry which is preliminary data.</text>
</comment>
<organism evidence="1 2">
    <name type="scientific">Pichia californica</name>
    <dbReference type="NCBI Taxonomy" id="460514"/>
    <lineage>
        <taxon>Eukaryota</taxon>
        <taxon>Fungi</taxon>
        <taxon>Dikarya</taxon>
        <taxon>Ascomycota</taxon>
        <taxon>Saccharomycotina</taxon>
        <taxon>Pichiomycetes</taxon>
        <taxon>Pichiales</taxon>
        <taxon>Pichiaceae</taxon>
        <taxon>Pichia</taxon>
    </lineage>
</organism>
<evidence type="ECO:0000313" key="2">
    <source>
        <dbReference type="Proteomes" id="UP000697127"/>
    </source>
</evidence>
<dbReference type="AlphaFoldDB" id="A0A9P7BG85"/>
<dbReference type="EMBL" id="PUHW01000193">
    <property type="protein sequence ID" value="KAG0687993.1"/>
    <property type="molecule type" value="Genomic_DNA"/>
</dbReference>
<dbReference type="Proteomes" id="UP000697127">
    <property type="component" value="Unassembled WGS sequence"/>
</dbReference>
<sequence length="104" mass="12005">MMIIKQPTVRPFDSPAYSTGHQLHPPHKAQLSYNIKFNGEMSREFPAEQERSTDVLLALQRLEETLVNAVTRLGEEMRDNFNVVNYRLSVMENDALVRSKRSTI</sequence>